<dbReference type="InterPro" id="IPR050126">
    <property type="entry name" value="Ap4A_hydrolase"/>
</dbReference>
<comment type="caution">
    <text evidence="3">The sequence shown here is derived from an EMBL/GenBank/DDBJ whole genome shotgun (WGS) entry which is preliminary data.</text>
</comment>
<dbReference type="PANTHER" id="PTHR42850">
    <property type="entry name" value="METALLOPHOSPHOESTERASE"/>
    <property type="match status" value="1"/>
</dbReference>
<dbReference type="PANTHER" id="PTHR42850:SF4">
    <property type="entry name" value="ZINC-DEPENDENT ENDOPOLYPHOSPHATASE"/>
    <property type="match status" value="1"/>
</dbReference>
<reference evidence="3" key="1">
    <citation type="submission" date="2023-07" db="EMBL/GenBank/DDBJ databases">
        <title>Bacterial whole genome sequence for Sphingobium sp. HBC34.</title>
        <authorList>
            <person name="Le V."/>
            <person name="Ko S.-R."/>
            <person name="Ahn C.-Y."/>
            <person name="Oh H.-M."/>
        </authorList>
    </citation>
    <scope>NUCLEOTIDE SEQUENCE</scope>
    <source>
        <strain evidence="3">HBC34</strain>
    </source>
</reference>
<dbReference type="Proteomes" id="UP001176471">
    <property type="component" value="Unassembled WGS sequence"/>
</dbReference>
<dbReference type="Gene3D" id="3.60.21.10">
    <property type="match status" value="1"/>
</dbReference>
<evidence type="ECO:0000313" key="4">
    <source>
        <dbReference type="Proteomes" id="UP001176471"/>
    </source>
</evidence>
<sequence>MTFWRRTGRPSPAASTQDRAHGIGTDHRVYAIGDVHGRADLLDDLLDRIAQDDKRRGRASLTLILLGDLVDRGPQSRQVVERAMALIASGGDVRCLKGNHEEAFLLAAQGDARAMPLFRRMGGMATLESYGLDPALFRVMTDAEIIDWMLAHVPRDHVDFLDTLPDSVIIGDYLFVHAGIRPGVAIERQTSADLRWIRGEFLDHGGMHPKMVVHGHSITADIDAQVNRIGIDTGAYFSGRLSAIGLQGGDRWFLQTDG</sequence>
<evidence type="ECO:0000313" key="3">
    <source>
        <dbReference type="EMBL" id="MDO7835068.1"/>
    </source>
</evidence>
<feature type="domain" description="Calcineurin-like phosphoesterase" evidence="2">
    <location>
        <begin position="28"/>
        <end position="208"/>
    </location>
</feature>
<accession>A0ABT8ZL33</accession>
<dbReference type="EMBL" id="JAUQOM010000002">
    <property type="protein sequence ID" value="MDO7835068.1"/>
    <property type="molecule type" value="Genomic_DNA"/>
</dbReference>
<evidence type="ECO:0000259" key="2">
    <source>
        <dbReference type="Pfam" id="PF00149"/>
    </source>
</evidence>
<protein>
    <submittedName>
        <fullName evidence="3">Metallophosphoesterase</fullName>
    </submittedName>
</protein>
<evidence type="ECO:0000256" key="1">
    <source>
        <dbReference type="SAM" id="MobiDB-lite"/>
    </source>
</evidence>
<dbReference type="InterPro" id="IPR004843">
    <property type="entry name" value="Calcineurin-like_PHP"/>
</dbReference>
<feature type="region of interest" description="Disordered" evidence="1">
    <location>
        <begin position="1"/>
        <end position="20"/>
    </location>
</feature>
<keyword evidence="4" id="KW-1185">Reference proteome</keyword>
<dbReference type="Pfam" id="PF00149">
    <property type="entry name" value="Metallophos"/>
    <property type="match status" value="1"/>
</dbReference>
<dbReference type="RefSeq" id="WP_304535522.1">
    <property type="nucleotide sequence ID" value="NZ_JAUQOM010000002.1"/>
</dbReference>
<dbReference type="SUPFAM" id="SSF56300">
    <property type="entry name" value="Metallo-dependent phosphatases"/>
    <property type="match status" value="1"/>
</dbReference>
<organism evidence="3 4">
    <name type="scientific">Sphingobium cyanobacteriorum</name>
    <dbReference type="NCBI Taxonomy" id="3063954"/>
    <lineage>
        <taxon>Bacteria</taxon>
        <taxon>Pseudomonadati</taxon>
        <taxon>Pseudomonadota</taxon>
        <taxon>Alphaproteobacteria</taxon>
        <taxon>Sphingomonadales</taxon>
        <taxon>Sphingomonadaceae</taxon>
        <taxon>Sphingobium</taxon>
    </lineage>
</organism>
<name>A0ABT8ZL33_9SPHN</name>
<gene>
    <name evidence="3" type="ORF">Q4610_08395</name>
</gene>
<dbReference type="InterPro" id="IPR029052">
    <property type="entry name" value="Metallo-depent_PP-like"/>
</dbReference>
<proteinExistence type="predicted"/>